<feature type="transmembrane region" description="Helical" evidence="1">
    <location>
        <begin position="40"/>
        <end position="64"/>
    </location>
</feature>
<keyword evidence="1" id="KW-0812">Transmembrane</keyword>
<dbReference type="AlphaFoldDB" id="A0A815ARG3"/>
<reference evidence="2" key="1">
    <citation type="submission" date="2021-02" db="EMBL/GenBank/DDBJ databases">
        <authorList>
            <person name="Nowell W R."/>
        </authorList>
    </citation>
    <scope>NUCLEOTIDE SEQUENCE</scope>
</reference>
<dbReference type="EMBL" id="CAJNOQ010010808">
    <property type="protein sequence ID" value="CAF1261606.1"/>
    <property type="molecule type" value="Genomic_DNA"/>
</dbReference>
<accession>A0A815ARG3</accession>
<gene>
    <name evidence="2" type="ORF">GPM918_LOCUS26633</name>
    <name evidence="3" type="ORF">SRO942_LOCUS26824</name>
</gene>
<dbReference type="Proteomes" id="UP000681722">
    <property type="component" value="Unassembled WGS sequence"/>
</dbReference>
<organism evidence="2 4">
    <name type="scientific">Didymodactylos carnosus</name>
    <dbReference type="NCBI Taxonomy" id="1234261"/>
    <lineage>
        <taxon>Eukaryota</taxon>
        <taxon>Metazoa</taxon>
        <taxon>Spiralia</taxon>
        <taxon>Gnathifera</taxon>
        <taxon>Rotifera</taxon>
        <taxon>Eurotatoria</taxon>
        <taxon>Bdelloidea</taxon>
        <taxon>Philodinida</taxon>
        <taxon>Philodinidae</taxon>
        <taxon>Didymodactylos</taxon>
    </lineage>
</organism>
<name>A0A815ARG3_9BILA</name>
<evidence type="ECO:0000256" key="1">
    <source>
        <dbReference type="SAM" id="Phobius"/>
    </source>
</evidence>
<keyword evidence="1" id="KW-0472">Membrane</keyword>
<evidence type="ECO:0000313" key="3">
    <source>
        <dbReference type="EMBL" id="CAF4039790.1"/>
    </source>
</evidence>
<keyword evidence="1" id="KW-1133">Transmembrane helix</keyword>
<keyword evidence="4" id="KW-1185">Reference proteome</keyword>
<evidence type="ECO:0000313" key="2">
    <source>
        <dbReference type="EMBL" id="CAF1261606.1"/>
    </source>
</evidence>
<evidence type="ECO:0000313" key="4">
    <source>
        <dbReference type="Proteomes" id="UP000663829"/>
    </source>
</evidence>
<proteinExistence type="predicted"/>
<dbReference type="EMBL" id="CAJOBC010018965">
    <property type="protein sequence ID" value="CAF4039790.1"/>
    <property type="molecule type" value="Genomic_DNA"/>
</dbReference>
<dbReference type="Proteomes" id="UP000663829">
    <property type="component" value="Unassembled WGS sequence"/>
</dbReference>
<sequence>MSVWFDVSIWKNQRFTIKHGQIVKDIRILLSFLSLYNTTLAFIIFYGPVLISVISIISGGLLFVDDLTLMLCMECSVGLTSAVITFKSVI</sequence>
<comment type="caution">
    <text evidence="2">The sequence shown here is derived from an EMBL/GenBank/DDBJ whole genome shotgun (WGS) entry which is preliminary data.</text>
</comment>
<protein>
    <submittedName>
        <fullName evidence="2">Uncharacterized protein</fullName>
    </submittedName>
</protein>